<keyword evidence="2" id="KW-1185">Reference proteome</keyword>
<reference evidence="1 2" key="1">
    <citation type="submission" date="2019-07" db="EMBL/GenBank/DDBJ databases">
        <authorList>
            <person name="Li J."/>
        </authorList>
    </citation>
    <scope>NUCLEOTIDE SEQUENCE [LARGE SCALE GENOMIC DNA]</scope>
    <source>
        <strain evidence="1 2">TKL69</strain>
    </source>
</reference>
<proteinExistence type="predicted"/>
<dbReference type="KEGG" id="aqt:FN924_18545"/>
<dbReference type="Pfam" id="PF04134">
    <property type="entry name" value="DCC1-like"/>
    <property type="match status" value="1"/>
</dbReference>
<dbReference type="PANTHER" id="PTHR33639">
    <property type="entry name" value="THIOL-DISULFIDE OXIDOREDUCTASE DCC"/>
    <property type="match status" value="1"/>
</dbReference>
<dbReference type="AlphaFoldDB" id="A0A516KKS8"/>
<dbReference type="InterPro" id="IPR052927">
    <property type="entry name" value="DCC_oxidoreductase"/>
</dbReference>
<organism evidence="1 2">
    <name type="scientific">Radiobacillus deserti</name>
    <dbReference type="NCBI Taxonomy" id="2594883"/>
    <lineage>
        <taxon>Bacteria</taxon>
        <taxon>Bacillati</taxon>
        <taxon>Bacillota</taxon>
        <taxon>Bacilli</taxon>
        <taxon>Bacillales</taxon>
        <taxon>Bacillaceae</taxon>
        <taxon>Radiobacillus</taxon>
    </lineage>
</organism>
<name>A0A516KKS8_9BACI</name>
<gene>
    <name evidence="1" type="ORF">FN924_18545</name>
</gene>
<dbReference type="InterPro" id="IPR007263">
    <property type="entry name" value="DCC1-like"/>
</dbReference>
<sequence length="130" mass="15368">MERIILFDGECNFCDKSVQFVMKRDPNAQFKFASLQSEIGQELLRKYNAPTDMDSFVLIENKSCYFQSSAALRVCKHLKGLWKIAYCFLIIPKPVRDFFYGIIAKNRYKWFGKRDSCRIPSPEERERFLS</sequence>
<evidence type="ECO:0000313" key="1">
    <source>
        <dbReference type="EMBL" id="QDP41992.1"/>
    </source>
</evidence>
<dbReference type="OrthoDB" id="9785438at2"/>
<dbReference type="RefSeq" id="WP_143897022.1">
    <property type="nucleotide sequence ID" value="NZ_CP041666.1"/>
</dbReference>
<dbReference type="EMBL" id="CP041666">
    <property type="protein sequence ID" value="QDP41992.1"/>
    <property type="molecule type" value="Genomic_DNA"/>
</dbReference>
<evidence type="ECO:0000313" key="2">
    <source>
        <dbReference type="Proteomes" id="UP000315215"/>
    </source>
</evidence>
<accession>A0A516KKS8</accession>
<dbReference type="Proteomes" id="UP000315215">
    <property type="component" value="Chromosome"/>
</dbReference>
<protein>
    <submittedName>
        <fullName evidence="1">Thiol-disulfide oxidoreductase DCC family protein</fullName>
    </submittedName>
</protein>
<dbReference type="PANTHER" id="PTHR33639:SF2">
    <property type="entry name" value="DUF393 DOMAIN-CONTAINING PROTEIN"/>
    <property type="match status" value="1"/>
</dbReference>
<dbReference type="GO" id="GO:0015035">
    <property type="term" value="F:protein-disulfide reductase activity"/>
    <property type="evidence" value="ECO:0007669"/>
    <property type="project" value="InterPro"/>
</dbReference>